<sequence>MPDLGPPGSRDRLAAGLAHCQALGMKADGDPACEAVWAENRKRFFAPDAAR</sequence>
<reference evidence="1 2" key="1">
    <citation type="submission" date="2019-07" db="EMBL/GenBank/DDBJ databases">
        <title>Whole genome shotgun sequence of Acetobacter oeni NBRC 105207.</title>
        <authorList>
            <person name="Hosoyama A."/>
            <person name="Uohara A."/>
            <person name="Ohji S."/>
            <person name="Ichikawa N."/>
        </authorList>
    </citation>
    <scope>NUCLEOTIDE SEQUENCE [LARGE SCALE GENOMIC DNA]</scope>
    <source>
        <strain evidence="1 2">NBRC 105207</strain>
    </source>
</reference>
<organism evidence="1 2">
    <name type="scientific">Acetobacter oeni</name>
    <dbReference type="NCBI Taxonomy" id="304077"/>
    <lineage>
        <taxon>Bacteria</taxon>
        <taxon>Pseudomonadati</taxon>
        <taxon>Pseudomonadota</taxon>
        <taxon>Alphaproteobacteria</taxon>
        <taxon>Acetobacterales</taxon>
        <taxon>Acetobacteraceae</taxon>
        <taxon>Acetobacter</taxon>
    </lineage>
</organism>
<comment type="caution">
    <text evidence="1">The sequence shown here is derived from an EMBL/GenBank/DDBJ whole genome shotgun (WGS) entry which is preliminary data.</text>
</comment>
<protein>
    <recommendedName>
        <fullName evidence="3">Conjugal transfer protein TrbK</fullName>
    </recommendedName>
</protein>
<proteinExistence type="predicted"/>
<gene>
    <name evidence="1" type="ORF">AOE01nite_31340</name>
</gene>
<evidence type="ECO:0008006" key="3">
    <source>
        <dbReference type="Google" id="ProtNLM"/>
    </source>
</evidence>
<dbReference type="AlphaFoldDB" id="A0A511XPM0"/>
<evidence type="ECO:0000313" key="2">
    <source>
        <dbReference type="Proteomes" id="UP000321746"/>
    </source>
</evidence>
<dbReference type="InterPro" id="IPR027587">
    <property type="entry name" value="TrbK"/>
</dbReference>
<dbReference type="Pfam" id="PF20084">
    <property type="entry name" value="TrbK"/>
    <property type="match status" value="1"/>
</dbReference>
<dbReference type="EMBL" id="BJYG01000059">
    <property type="protein sequence ID" value="GEN64910.1"/>
    <property type="molecule type" value="Genomic_DNA"/>
</dbReference>
<accession>A0A511XPM0</accession>
<evidence type="ECO:0000313" key="1">
    <source>
        <dbReference type="EMBL" id="GEN64910.1"/>
    </source>
</evidence>
<keyword evidence="2" id="KW-1185">Reference proteome</keyword>
<name>A0A511XPM0_9PROT</name>
<dbReference type="NCBIfam" id="TIGR04360">
    <property type="entry name" value="other_trbK"/>
    <property type="match status" value="1"/>
</dbReference>
<dbReference type="Proteomes" id="UP000321746">
    <property type="component" value="Unassembled WGS sequence"/>
</dbReference>